<dbReference type="SUPFAM" id="SSF103088">
    <property type="entry name" value="OmpA-like"/>
    <property type="match status" value="1"/>
</dbReference>
<keyword evidence="3 5" id="KW-0472">Membrane</keyword>
<dbReference type="Gene3D" id="3.30.1330.60">
    <property type="entry name" value="OmpA-like domain"/>
    <property type="match status" value="1"/>
</dbReference>
<dbReference type="PROSITE" id="PS51257">
    <property type="entry name" value="PROKAR_LIPOPROTEIN"/>
    <property type="match status" value="1"/>
</dbReference>
<accession>A0A378MZ25</accession>
<dbReference type="STRING" id="75985.WC39_06090"/>
<evidence type="ECO:0000256" key="3">
    <source>
        <dbReference type="ARBA" id="ARBA00023136"/>
    </source>
</evidence>
<comment type="subcellular location">
    <subcellularLocation>
        <location evidence="1">Cell outer membrane</location>
    </subcellularLocation>
</comment>
<dbReference type="InterPro" id="IPR036737">
    <property type="entry name" value="OmpA-like_sf"/>
</dbReference>
<organism evidence="8 9">
    <name type="scientific">Mannheimia haemolytica</name>
    <name type="common">Pasteurella haemolytica</name>
    <dbReference type="NCBI Taxonomy" id="75985"/>
    <lineage>
        <taxon>Bacteria</taxon>
        <taxon>Pseudomonadati</taxon>
        <taxon>Pseudomonadota</taxon>
        <taxon>Gammaproteobacteria</taxon>
        <taxon>Pasteurellales</taxon>
        <taxon>Pasteurellaceae</taxon>
        <taxon>Mannheimia</taxon>
    </lineage>
</organism>
<reference evidence="8 9" key="1">
    <citation type="submission" date="2018-06" db="EMBL/GenBank/DDBJ databases">
        <authorList>
            <consortium name="Pathogen Informatics"/>
            <person name="Doyle S."/>
        </authorList>
    </citation>
    <scope>NUCLEOTIDE SEQUENCE [LARGE SCALE GENOMIC DNA]</scope>
    <source>
        <strain evidence="8 9">NCTC10638</strain>
    </source>
</reference>
<evidence type="ECO:0000256" key="2">
    <source>
        <dbReference type="ARBA" id="ARBA00022729"/>
    </source>
</evidence>
<evidence type="ECO:0000256" key="6">
    <source>
        <dbReference type="SAM" id="SignalP"/>
    </source>
</evidence>
<dbReference type="CDD" id="cd07185">
    <property type="entry name" value="OmpA_C-like"/>
    <property type="match status" value="1"/>
</dbReference>
<evidence type="ECO:0000313" key="8">
    <source>
        <dbReference type="EMBL" id="STY61473.1"/>
    </source>
</evidence>
<dbReference type="EMBL" id="UGPN01000002">
    <property type="protein sequence ID" value="STY61473.1"/>
    <property type="molecule type" value="Genomic_DNA"/>
</dbReference>
<feature type="signal peptide" evidence="6">
    <location>
        <begin position="1"/>
        <end position="22"/>
    </location>
</feature>
<dbReference type="InterPro" id="IPR050330">
    <property type="entry name" value="Bact_OuterMem_StrucFunc"/>
</dbReference>
<name>A0A378MZ25_MANHA</name>
<gene>
    <name evidence="8" type="primary">ompA_2</name>
    <name evidence="8" type="ORF">NCTC10638_02690</name>
</gene>
<proteinExistence type="predicted"/>
<evidence type="ECO:0000259" key="7">
    <source>
        <dbReference type="PROSITE" id="PS51123"/>
    </source>
</evidence>
<evidence type="ECO:0000256" key="5">
    <source>
        <dbReference type="PROSITE-ProRule" id="PRU00473"/>
    </source>
</evidence>
<keyword evidence="2 6" id="KW-0732">Signal</keyword>
<dbReference type="Gene3D" id="3.30.1450.10">
    <property type="match status" value="1"/>
</dbReference>
<dbReference type="PRINTS" id="PR01021">
    <property type="entry name" value="OMPADOMAIN"/>
</dbReference>
<dbReference type="InterPro" id="IPR007450">
    <property type="entry name" value="BamE_dom"/>
</dbReference>
<keyword evidence="4" id="KW-0998">Cell outer membrane</keyword>
<evidence type="ECO:0000256" key="1">
    <source>
        <dbReference type="ARBA" id="ARBA00004442"/>
    </source>
</evidence>
<dbReference type="GO" id="GO:0009279">
    <property type="term" value="C:cell outer membrane"/>
    <property type="evidence" value="ECO:0007669"/>
    <property type="project" value="UniProtKB-SubCell"/>
</dbReference>
<dbReference type="Proteomes" id="UP000254802">
    <property type="component" value="Unassembled WGS sequence"/>
</dbReference>
<evidence type="ECO:0000256" key="4">
    <source>
        <dbReference type="ARBA" id="ARBA00023237"/>
    </source>
</evidence>
<sequence length="286" mass="32086">MKMEKKALFRGFLLSTVALAVAACGNLSKVSDEGTTENPVFPKISESEFNHDGSQFGSWPNWENVRQIEKGMNKDQLYNLIGRPHFEEGLYGVREWDYAFNYRENGVHKICQFKILFDKNMNAQSFFWYPNGCNGNSSFALTGDFLFDFDKATLTTKGKEVVDNVAQQLKASKAQQVKVAGYTDRLGSAAYNLDLSQRRSNTVKARLVQQGVTAQIEAVGYGKANQVKACDGETGQALKDCLRPNRRVEISANGGVMKQNEVAMLQVLMVRLHFIKPQHMMAVNNF</sequence>
<dbReference type="PANTHER" id="PTHR30329">
    <property type="entry name" value="STATOR ELEMENT OF FLAGELLAR MOTOR COMPLEX"/>
    <property type="match status" value="1"/>
</dbReference>
<dbReference type="InterPro" id="IPR037873">
    <property type="entry name" value="BamE-like"/>
</dbReference>
<dbReference type="InterPro" id="IPR006665">
    <property type="entry name" value="OmpA-like"/>
</dbReference>
<dbReference type="InterPro" id="IPR006664">
    <property type="entry name" value="OMP_bac"/>
</dbReference>
<dbReference type="AlphaFoldDB" id="A0A378MZ25"/>
<dbReference type="Pfam" id="PF04355">
    <property type="entry name" value="BamE"/>
    <property type="match status" value="1"/>
</dbReference>
<feature type="chain" id="PRO_5016878482" evidence="6">
    <location>
        <begin position="23"/>
        <end position="286"/>
    </location>
</feature>
<dbReference type="PANTHER" id="PTHR30329:SF21">
    <property type="entry name" value="LIPOPROTEIN YIAD-RELATED"/>
    <property type="match status" value="1"/>
</dbReference>
<feature type="domain" description="OmpA-like" evidence="7">
    <location>
        <begin position="134"/>
        <end position="256"/>
    </location>
</feature>
<protein>
    <submittedName>
        <fullName evidence="8">Outer membrane protein P5</fullName>
    </submittedName>
</protein>
<dbReference type="PROSITE" id="PS51123">
    <property type="entry name" value="OMPA_2"/>
    <property type="match status" value="1"/>
</dbReference>
<dbReference type="Pfam" id="PF00691">
    <property type="entry name" value="OmpA"/>
    <property type="match status" value="1"/>
</dbReference>
<evidence type="ECO:0000313" key="9">
    <source>
        <dbReference type="Proteomes" id="UP000254802"/>
    </source>
</evidence>